<keyword evidence="3" id="KW-1185">Reference proteome</keyword>
<dbReference type="Proteomes" id="UP000053958">
    <property type="component" value="Unassembled WGS sequence"/>
</dbReference>
<evidence type="ECO:0000313" key="3">
    <source>
        <dbReference type="Proteomes" id="UP000053958"/>
    </source>
</evidence>
<feature type="non-terminal residue" evidence="2">
    <location>
        <position position="207"/>
    </location>
</feature>
<dbReference type="GO" id="GO:0003677">
    <property type="term" value="F:DNA binding"/>
    <property type="evidence" value="ECO:0007669"/>
    <property type="project" value="UniProtKB-KW"/>
</dbReference>
<keyword evidence="2" id="KW-0238">DNA-binding</keyword>
<sequence length="207" mass="22643">KFPIFSLAFPRCSGTFFLLTHTRTCQVKNYFQRKIDSGNTEFEEIVRIAEEKKMRGEPTGPLPVPSVTQKRRYEATPSAVAPRPLAPHTDVDHADDGRKVKTTAPNAMSPPPASTVQIRSAAEAPSDRNMPRYPPLAQATGAPLATGTMLAEDPSRAIRPHGIPPPPRMSQGPRMGYFTEERRDVTGPATPSIAPSRPPQDVQPSPR</sequence>
<dbReference type="OrthoDB" id="6133115at2759"/>
<dbReference type="AlphaFoldDB" id="A0A0F4YI12"/>
<feature type="compositionally biased region" description="Basic and acidic residues" evidence="1">
    <location>
        <begin position="89"/>
        <end position="99"/>
    </location>
</feature>
<feature type="region of interest" description="Disordered" evidence="1">
    <location>
        <begin position="53"/>
        <end position="133"/>
    </location>
</feature>
<dbReference type="GeneID" id="25321072"/>
<dbReference type="EMBL" id="LASV01000683">
    <property type="protein sequence ID" value="KKA17248.1"/>
    <property type="molecule type" value="Genomic_DNA"/>
</dbReference>
<feature type="non-terminal residue" evidence="2">
    <location>
        <position position="1"/>
    </location>
</feature>
<organism evidence="2 3">
    <name type="scientific">Rasamsonia emersonii (strain ATCC 16479 / CBS 393.64 / IMI 116815)</name>
    <dbReference type="NCBI Taxonomy" id="1408163"/>
    <lineage>
        <taxon>Eukaryota</taxon>
        <taxon>Fungi</taxon>
        <taxon>Dikarya</taxon>
        <taxon>Ascomycota</taxon>
        <taxon>Pezizomycotina</taxon>
        <taxon>Eurotiomycetes</taxon>
        <taxon>Eurotiomycetidae</taxon>
        <taxon>Eurotiales</taxon>
        <taxon>Trichocomaceae</taxon>
        <taxon>Rasamsonia</taxon>
    </lineage>
</organism>
<comment type="caution">
    <text evidence="2">The sequence shown here is derived from an EMBL/GenBank/DDBJ whole genome shotgun (WGS) entry which is preliminary data.</text>
</comment>
<accession>A0A0F4YI12</accession>
<name>A0A0F4YI12_RASE3</name>
<evidence type="ECO:0000256" key="1">
    <source>
        <dbReference type="SAM" id="MobiDB-lite"/>
    </source>
</evidence>
<dbReference type="RefSeq" id="XP_013323860.1">
    <property type="nucleotide sequence ID" value="XM_013468406.1"/>
</dbReference>
<evidence type="ECO:0000313" key="2">
    <source>
        <dbReference type="EMBL" id="KKA17248.1"/>
    </source>
</evidence>
<reference evidence="2 3" key="1">
    <citation type="submission" date="2015-04" db="EMBL/GenBank/DDBJ databases">
        <authorList>
            <person name="Heijne W.H."/>
            <person name="Fedorova N.D."/>
            <person name="Nierman W.C."/>
            <person name="Vollebregt A.W."/>
            <person name="Zhao Z."/>
            <person name="Wu L."/>
            <person name="Kumar M."/>
            <person name="Stam H."/>
            <person name="van den Berg M.A."/>
            <person name="Pel H.J."/>
        </authorList>
    </citation>
    <scope>NUCLEOTIDE SEQUENCE [LARGE SCALE GENOMIC DNA]</scope>
    <source>
        <strain evidence="2 3">CBS 393.64</strain>
    </source>
</reference>
<feature type="region of interest" description="Disordered" evidence="1">
    <location>
        <begin position="155"/>
        <end position="207"/>
    </location>
</feature>
<dbReference type="STRING" id="1408163.A0A0F4YI12"/>
<gene>
    <name evidence="2" type="ORF">T310_9011</name>
</gene>
<protein>
    <submittedName>
        <fullName evidence="2">MYB DNA-binding domain protein</fullName>
    </submittedName>
</protein>
<proteinExistence type="predicted"/>